<sequence length="148" mass="16587">MENLYEPPLDIDLRREFFEIACVDDKPDFVSMMKTLYESPTLESEKVGKGEPDDTEAKYCPRRIFDLIFGHGAVDCATALLEGETGFIVDLNLPNISGACPLHLAAEKLSYDMIDLFLRHGARTDIRTIDGVLKGDLLPLNIALEKLR</sequence>
<dbReference type="InterPro" id="IPR036770">
    <property type="entry name" value="Ankyrin_rpt-contain_sf"/>
</dbReference>
<proteinExistence type="predicted"/>
<organism evidence="2">
    <name type="scientific">Davidia involucrata</name>
    <name type="common">Dove tree</name>
    <dbReference type="NCBI Taxonomy" id="16924"/>
    <lineage>
        <taxon>Eukaryota</taxon>
        <taxon>Viridiplantae</taxon>
        <taxon>Streptophyta</taxon>
        <taxon>Embryophyta</taxon>
        <taxon>Tracheophyta</taxon>
        <taxon>Spermatophyta</taxon>
        <taxon>Magnoliopsida</taxon>
        <taxon>eudicotyledons</taxon>
        <taxon>Gunneridae</taxon>
        <taxon>Pentapetalae</taxon>
        <taxon>asterids</taxon>
        <taxon>Cornales</taxon>
        <taxon>Nyssaceae</taxon>
        <taxon>Davidia</taxon>
    </lineage>
</organism>
<dbReference type="PROSITE" id="PS50088">
    <property type="entry name" value="ANK_REPEAT"/>
    <property type="match status" value="1"/>
</dbReference>
<dbReference type="SUPFAM" id="SSF48403">
    <property type="entry name" value="Ankyrin repeat"/>
    <property type="match status" value="1"/>
</dbReference>
<dbReference type="Gene3D" id="1.25.40.20">
    <property type="entry name" value="Ankyrin repeat-containing domain"/>
    <property type="match status" value="1"/>
</dbReference>
<dbReference type="PROSITE" id="PS50297">
    <property type="entry name" value="ANK_REP_REGION"/>
    <property type="match status" value="1"/>
</dbReference>
<dbReference type="Pfam" id="PF00023">
    <property type="entry name" value="Ank"/>
    <property type="match status" value="1"/>
</dbReference>
<protein>
    <submittedName>
        <fullName evidence="2">Uncharacterized protein</fullName>
    </submittedName>
</protein>
<evidence type="ECO:0000256" key="1">
    <source>
        <dbReference type="PROSITE-ProRule" id="PRU00023"/>
    </source>
</evidence>
<feature type="repeat" description="ANK" evidence="1">
    <location>
        <begin position="97"/>
        <end position="129"/>
    </location>
</feature>
<evidence type="ECO:0000313" key="2">
    <source>
        <dbReference type="EMBL" id="MPA34601.1"/>
    </source>
</evidence>
<dbReference type="EMBL" id="GHES01004042">
    <property type="protein sequence ID" value="MPA34601.1"/>
    <property type="molecule type" value="Transcribed_RNA"/>
</dbReference>
<keyword evidence="1" id="KW-0040">ANK repeat</keyword>
<dbReference type="AlphaFoldDB" id="A0A5B6YS69"/>
<dbReference type="InterPro" id="IPR002110">
    <property type="entry name" value="Ankyrin_rpt"/>
</dbReference>
<name>A0A5B6YS69_DAVIN</name>
<reference evidence="2" key="1">
    <citation type="submission" date="2019-08" db="EMBL/GenBank/DDBJ databases">
        <title>Reference gene set and small RNA set construction with multiple tissues from Davidia involucrata Baill.</title>
        <authorList>
            <person name="Yang H."/>
            <person name="Zhou C."/>
            <person name="Li G."/>
            <person name="Wang J."/>
            <person name="Gao P."/>
            <person name="Wang M."/>
            <person name="Wang R."/>
            <person name="Zhao Y."/>
        </authorList>
    </citation>
    <scope>NUCLEOTIDE SEQUENCE</scope>
    <source>
        <tissue evidence="2">Mixed with DoveR01_LX</tissue>
    </source>
</reference>
<accession>A0A5B6YS69</accession>
<gene>
    <name evidence="2" type="ORF">Din_004042</name>
</gene>